<dbReference type="Proteomes" id="UP000799302">
    <property type="component" value="Unassembled WGS sequence"/>
</dbReference>
<keyword evidence="3" id="KW-1185">Reference proteome</keyword>
<accession>A0A6A6UNL3</accession>
<feature type="region of interest" description="Disordered" evidence="1">
    <location>
        <begin position="1"/>
        <end position="35"/>
    </location>
</feature>
<dbReference type="AlphaFoldDB" id="A0A6A6UNL3"/>
<name>A0A6A6UNL3_9PEZI</name>
<protein>
    <submittedName>
        <fullName evidence="2">Uncharacterized protein</fullName>
    </submittedName>
</protein>
<organism evidence="2 3">
    <name type="scientific">Microthyrium microscopicum</name>
    <dbReference type="NCBI Taxonomy" id="703497"/>
    <lineage>
        <taxon>Eukaryota</taxon>
        <taxon>Fungi</taxon>
        <taxon>Dikarya</taxon>
        <taxon>Ascomycota</taxon>
        <taxon>Pezizomycotina</taxon>
        <taxon>Dothideomycetes</taxon>
        <taxon>Dothideomycetes incertae sedis</taxon>
        <taxon>Microthyriales</taxon>
        <taxon>Microthyriaceae</taxon>
        <taxon>Microthyrium</taxon>
    </lineage>
</organism>
<sequence>MAKGKGRGGNQNNNQGNNNNNNNNNNYNNRNNNNNRSNNNKPTCGICQKNHLTNQHQCWICKQSGVNSHKAENCPAGDKKGNQCEWCNSTKHDSNNHECRKCHDKHAKHKFNDCPQNTNKPTGPFNDTVFNSNEDTFMKELPQSIQEGLDKLYQKFSAYPNQEIHWIWMFYKSIYPNEESLMIASRFIESFLGLKEEFTLTIEQTIGALQNNACSWNNSRAHFLHVVSAAVEAILEKVKVLSERVFGTSHNMDRDQVSFDVRHLYQKHNWAKLDVVPQLWVYCVCKTFRLENPDHQLRYAISVLLSDAKRFDPERAVDRVVDDIVNKCHYILQVLSDDGQLAGQVIEWLAKSGFHIDGALVIGRKYVYEKLTIGYGMPLEDAENLLKTSANLKEAVVRCKATLYTEVVDLCKSFDQTGLAFMTPARSRDIEKMVGDALEALKYNYQKVEGWVVLSIADRFDLHVSGVEAIRASPYVNGDLRKVIEVLKRSDPDKISAVYKVSHTI</sequence>
<evidence type="ECO:0000313" key="2">
    <source>
        <dbReference type="EMBL" id="KAF2673875.1"/>
    </source>
</evidence>
<evidence type="ECO:0000313" key="3">
    <source>
        <dbReference type="Proteomes" id="UP000799302"/>
    </source>
</evidence>
<dbReference type="EMBL" id="MU004231">
    <property type="protein sequence ID" value="KAF2673875.1"/>
    <property type="molecule type" value="Genomic_DNA"/>
</dbReference>
<reference evidence="2" key="1">
    <citation type="journal article" date="2020" name="Stud. Mycol.">
        <title>101 Dothideomycetes genomes: a test case for predicting lifestyles and emergence of pathogens.</title>
        <authorList>
            <person name="Haridas S."/>
            <person name="Albert R."/>
            <person name="Binder M."/>
            <person name="Bloem J."/>
            <person name="Labutti K."/>
            <person name="Salamov A."/>
            <person name="Andreopoulos B."/>
            <person name="Baker S."/>
            <person name="Barry K."/>
            <person name="Bills G."/>
            <person name="Bluhm B."/>
            <person name="Cannon C."/>
            <person name="Castanera R."/>
            <person name="Culley D."/>
            <person name="Daum C."/>
            <person name="Ezra D."/>
            <person name="Gonzalez J."/>
            <person name="Henrissat B."/>
            <person name="Kuo A."/>
            <person name="Liang C."/>
            <person name="Lipzen A."/>
            <person name="Lutzoni F."/>
            <person name="Magnuson J."/>
            <person name="Mondo S."/>
            <person name="Nolan M."/>
            <person name="Ohm R."/>
            <person name="Pangilinan J."/>
            <person name="Park H.-J."/>
            <person name="Ramirez L."/>
            <person name="Alfaro M."/>
            <person name="Sun H."/>
            <person name="Tritt A."/>
            <person name="Yoshinaga Y."/>
            <person name="Zwiers L.-H."/>
            <person name="Turgeon B."/>
            <person name="Goodwin S."/>
            <person name="Spatafora J."/>
            <person name="Crous P."/>
            <person name="Grigoriev I."/>
        </authorList>
    </citation>
    <scope>NUCLEOTIDE SEQUENCE</scope>
    <source>
        <strain evidence="2">CBS 115976</strain>
    </source>
</reference>
<feature type="compositionally biased region" description="Low complexity" evidence="1">
    <location>
        <begin position="10"/>
        <end position="35"/>
    </location>
</feature>
<evidence type="ECO:0000256" key="1">
    <source>
        <dbReference type="SAM" id="MobiDB-lite"/>
    </source>
</evidence>
<gene>
    <name evidence="2" type="ORF">BT63DRAFT_451930</name>
</gene>
<proteinExistence type="predicted"/>